<organism evidence="2 3">
    <name type="scientific">Salmonella enterica subsp. enterica serovar Wernigerode</name>
    <dbReference type="NCBI Taxonomy" id="2565187"/>
    <lineage>
        <taxon>Bacteria</taxon>
        <taxon>Pseudomonadati</taxon>
        <taxon>Pseudomonadota</taxon>
        <taxon>Gammaproteobacteria</taxon>
        <taxon>Enterobacterales</taxon>
        <taxon>Enterobacteriaceae</taxon>
        <taxon>Salmonella</taxon>
    </lineage>
</organism>
<sequence>MDEFESILKGFTYQQARLQFEGKGHKALLYIEDATDRLFWEGIVNAVRPGFFDVKPFSQPGSEGKRRLEKEYSKVNSTYMVAVDSDFDYLCPHRSPLAVTMNESPYILHTFIYSLESHICCNESLTDIDNRIRLNISAPVASISNVVQQYSSLIYEALCLFAFIHNTSPENCPEHEFREAVKFPADLHVTDDGNSISQSAETALRAKLDIFIQNYSSRIQNQDEYSEFCQSLREKNITENTAFMFINGHDLYNSIVSLAFRKCTNLNRIADEQWVDSEVPQEQIQSRKNQVRNYYRENCNIGTLFFQGTAHMTNLFWQKITEKLNLAITTQTIP</sequence>
<protein>
    <submittedName>
        <fullName evidence="2">DUF4435 domain-containing protein</fullName>
    </submittedName>
</protein>
<evidence type="ECO:0000313" key="2">
    <source>
        <dbReference type="EMBL" id="TGC38055.1"/>
    </source>
</evidence>
<dbReference type="Proteomes" id="UP000297878">
    <property type="component" value="Unassembled WGS sequence"/>
</dbReference>
<dbReference type="EMBL" id="PYJU01000009">
    <property type="protein sequence ID" value="TGC38055.1"/>
    <property type="molecule type" value="Genomic_DNA"/>
</dbReference>
<dbReference type="RefSeq" id="WP_052932362.1">
    <property type="nucleotide sequence ID" value="NZ_PYJU01000009.1"/>
</dbReference>
<gene>
    <name evidence="2" type="ORF">C9F01_01475</name>
</gene>
<comment type="caution">
    <text evidence="2">The sequence shown here is derived from an EMBL/GenBank/DDBJ whole genome shotgun (WGS) entry which is preliminary data.</text>
</comment>
<feature type="domain" description="DUF4435" evidence="1">
    <location>
        <begin position="28"/>
        <end position="268"/>
    </location>
</feature>
<reference evidence="2 3" key="1">
    <citation type="submission" date="2018-03" db="EMBL/GenBank/DDBJ databases">
        <title>Non-Typhoidal Salmonella genome sequencing and assembly.</title>
        <authorList>
            <person name="Matchawe C."/>
        </authorList>
    </citation>
    <scope>NUCLEOTIDE SEQUENCE [LARGE SCALE GENOMIC DNA]</scope>
    <source>
        <strain evidence="2 3">100ev</strain>
    </source>
</reference>
<dbReference type="AlphaFoldDB" id="A0A3U0WR07"/>
<dbReference type="InterPro" id="IPR029492">
    <property type="entry name" value="DUF4435"/>
</dbReference>
<dbReference type="Pfam" id="PF14491">
    <property type="entry name" value="DUF4435"/>
    <property type="match status" value="1"/>
</dbReference>
<accession>A0A3U0WR07</accession>
<evidence type="ECO:0000313" key="3">
    <source>
        <dbReference type="Proteomes" id="UP000297878"/>
    </source>
</evidence>
<name>A0A3U0WR07_SALET</name>
<proteinExistence type="predicted"/>
<evidence type="ECO:0000259" key="1">
    <source>
        <dbReference type="Pfam" id="PF14491"/>
    </source>
</evidence>